<evidence type="ECO:0000256" key="1">
    <source>
        <dbReference type="SAM" id="MobiDB-lite"/>
    </source>
</evidence>
<dbReference type="EMBL" id="QPFP01000064">
    <property type="protein sequence ID" value="TEB24689.1"/>
    <property type="molecule type" value="Genomic_DNA"/>
</dbReference>
<accession>A0A4Y7STV6</accession>
<organism evidence="3 4">
    <name type="scientific">Coprinellus micaceus</name>
    <name type="common">Glistening ink-cap mushroom</name>
    <name type="synonym">Coprinus micaceus</name>
    <dbReference type="NCBI Taxonomy" id="71717"/>
    <lineage>
        <taxon>Eukaryota</taxon>
        <taxon>Fungi</taxon>
        <taxon>Dikarya</taxon>
        <taxon>Basidiomycota</taxon>
        <taxon>Agaricomycotina</taxon>
        <taxon>Agaricomycetes</taxon>
        <taxon>Agaricomycetidae</taxon>
        <taxon>Agaricales</taxon>
        <taxon>Agaricineae</taxon>
        <taxon>Psathyrellaceae</taxon>
        <taxon>Coprinellus</taxon>
    </lineage>
</organism>
<evidence type="ECO:0000313" key="3">
    <source>
        <dbReference type="EMBL" id="TEB24689.1"/>
    </source>
</evidence>
<protein>
    <submittedName>
        <fullName evidence="3">Uncharacterized protein</fullName>
    </submittedName>
</protein>
<sequence>MRFTSSATALLLLASAALPGFAAPLPTHVSSLVPHPDSLSPRALSLRSVISLLVPRSADGLNDIEAREPCMRGVSRPSSPRLAPRAGGNGQGEGRDGEGRKKKKVKKPRRRPGVKPGVDYGHSRLNDGAQSIWAETPNIKTET</sequence>
<reference evidence="3 4" key="1">
    <citation type="journal article" date="2019" name="Nat. Ecol. Evol.">
        <title>Megaphylogeny resolves global patterns of mushroom evolution.</title>
        <authorList>
            <person name="Varga T."/>
            <person name="Krizsan K."/>
            <person name="Foldi C."/>
            <person name="Dima B."/>
            <person name="Sanchez-Garcia M."/>
            <person name="Sanchez-Ramirez S."/>
            <person name="Szollosi G.J."/>
            <person name="Szarkandi J.G."/>
            <person name="Papp V."/>
            <person name="Albert L."/>
            <person name="Andreopoulos W."/>
            <person name="Angelini C."/>
            <person name="Antonin V."/>
            <person name="Barry K.W."/>
            <person name="Bougher N.L."/>
            <person name="Buchanan P."/>
            <person name="Buyck B."/>
            <person name="Bense V."/>
            <person name="Catcheside P."/>
            <person name="Chovatia M."/>
            <person name="Cooper J."/>
            <person name="Damon W."/>
            <person name="Desjardin D."/>
            <person name="Finy P."/>
            <person name="Geml J."/>
            <person name="Haridas S."/>
            <person name="Hughes K."/>
            <person name="Justo A."/>
            <person name="Karasinski D."/>
            <person name="Kautmanova I."/>
            <person name="Kiss B."/>
            <person name="Kocsube S."/>
            <person name="Kotiranta H."/>
            <person name="LaButti K.M."/>
            <person name="Lechner B.E."/>
            <person name="Liimatainen K."/>
            <person name="Lipzen A."/>
            <person name="Lukacs Z."/>
            <person name="Mihaltcheva S."/>
            <person name="Morgado L.N."/>
            <person name="Niskanen T."/>
            <person name="Noordeloos M.E."/>
            <person name="Ohm R.A."/>
            <person name="Ortiz-Santana B."/>
            <person name="Ovrebo C."/>
            <person name="Racz N."/>
            <person name="Riley R."/>
            <person name="Savchenko A."/>
            <person name="Shiryaev A."/>
            <person name="Soop K."/>
            <person name="Spirin V."/>
            <person name="Szebenyi C."/>
            <person name="Tomsovsky M."/>
            <person name="Tulloss R.E."/>
            <person name="Uehling J."/>
            <person name="Grigoriev I.V."/>
            <person name="Vagvolgyi C."/>
            <person name="Papp T."/>
            <person name="Martin F.M."/>
            <person name="Miettinen O."/>
            <person name="Hibbett D.S."/>
            <person name="Nagy L.G."/>
        </authorList>
    </citation>
    <scope>NUCLEOTIDE SEQUENCE [LARGE SCALE GENOMIC DNA]</scope>
    <source>
        <strain evidence="3 4">FP101781</strain>
    </source>
</reference>
<keyword evidence="2" id="KW-0732">Signal</keyword>
<feature type="signal peptide" evidence="2">
    <location>
        <begin position="1"/>
        <end position="22"/>
    </location>
</feature>
<proteinExistence type="predicted"/>
<keyword evidence="4" id="KW-1185">Reference proteome</keyword>
<feature type="chain" id="PRO_5021428655" evidence="2">
    <location>
        <begin position="23"/>
        <end position="143"/>
    </location>
</feature>
<feature type="compositionally biased region" description="Basic residues" evidence="1">
    <location>
        <begin position="100"/>
        <end position="113"/>
    </location>
</feature>
<dbReference type="OrthoDB" id="418073at2759"/>
<gene>
    <name evidence="3" type="ORF">FA13DRAFT_1817821</name>
</gene>
<dbReference type="AlphaFoldDB" id="A0A4Y7STV6"/>
<dbReference type="Proteomes" id="UP000298030">
    <property type="component" value="Unassembled WGS sequence"/>
</dbReference>
<evidence type="ECO:0000313" key="4">
    <source>
        <dbReference type="Proteomes" id="UP000298030"/>
    </source>
</evidence>
<evidence type="ECO:0000256" key="2">
    <source>
        <dbReference type="SAM" id="SignalP"/>
    </source>
</evidence>
<name>A0A4Y7STV6_COPMI</name>
<feature type="region of interest" description="Disordered" evidence="1">
    <location>
        <begin position="61"/>
        <end position="143"/>
    </location>
</feature>
<comment type="caution">
    <text evidence="3">The sequence shown here is derived from an EMBL/GenBank/DDBJ whole genome shotgun (WGS) entry which is preliminary data.</text>
</comment>